<sequence>MASTATVLMLVGSMLLLARSSSFMLLGYSVGALTLSVSPWPHYWMGCLLFRFSKRFASRPAYFLRWAQEAGFLTTNGEYLRFRHREFQVWLAKQRREANATL</sequence>
<dbReference type="KEGG" id="kphy:AOZ06_04135"/>
<accession>A0A0N9HVT7</accession>
<dbReference type="RefSeq" id="WP_054288201.1">
    <property type="nucleotide sequence ID" value="NZ_CP012752.1"/>
</dbReference>
<dbReference type="AlphaFoldDB" id="A0A0N9HVT7"/>
<gene>
    <name evidence="1" type="ORF">AOZ06_04135</name>
</gene>
<reference evidence="1 2" key="1">
    <citation type="submission" date="2015-07" db="EMBL/GenBank/DDBJ databases">
        <title>Genome sequencing of Kibdelosporangium phytohabitans.</title>
        <authorList>
            <person name="Qin S."/>
            <person name="Xing K."/>
        </authorList>
    </citation>
    <scope>NUCLEOTIDE SEQUENCE [LARGE SCALE GENOMIC DNA]</scope>
    <source>
        <strain evidence="1 2">KLBMP1111</strain>
    </source>
</reference>
<dbReference type="OrthoDB" id="419058at2"/>
<evidence type="ECO:0000313" key="2">
    <source>
        <dbReference type="Proteomes" id="UP000063699"/>
    </source>
</evidence>
<proteinExistence type="predicted"/>
<dbReference type="STRING" id="860235.AOZ06_04135"/>
<protein>
    <submittedName>
        <fullName evidence="1">Uncharacterized protein</fullName>
    </submittedName>
</protein>
<evidence type="ECO:0000313" key="1">
    <source>
        <dbReference type="EMBL" id="ALG06225.1"/>
    </source>
</evidence>
<dbReference type="Proteomes" id="UP000063699">
    <property type="component" value="Chromosome"/>
</dbReference>
<name>A0A0N9HVT7_9PSEU</name>
<dbReference type="EMBL" id="CP012752">
    <property type="protein sequence ID" value="ALG06225.1"/>
    <property type="molecule type" value="Genomic_DNA"/>
</dbReference>
<keyword evidence="2" id="KW-1185">Reference proteome</keyword>
<organism evidence="1 2">
    <name type="scientific">Kibdelosporangium phytohabitans</name>
    <dbReference type="NCBI Taxonomy" id="860235"/>
    <lineage>
        <taxon>Bacteria</taxon>
        <taxon>Bacillati</taxon>
        <taxon>Actinomycetota</taxon>
        <taxon>Actinomycetes</taxon>
        <taxon>Pseudonocardiales</taxon>
        <taxon>Pseudonocardiaceae</taxon>
        <taxon>Kibdelosporangium</taxon>
    </lineage>
</organism>